<evidence type="ECO:0000259" key="2">
    <source>
        <dbReference type="PROSITE" id="PS50181"/>
    </source>
</evidence>
<proteinExistence type="predicted"/>
<feature type="compositionally biased region" description="Low complexity" evidence="1">
    <location>
        <begin position="511"/>
        <end position="536"/>
    </location>
</feature>
<feature type="region of interest" description="Disordered" evidence="1">
    <location>
        <begin position="620"/>
        <end position="659"/>
    </location>
</feature>
<evidence type="ECO:0000256" key="1">
    <source>
        <dbReference type="SAM" id="MobiDB-lite"/>
    </source>
</evidence>
<name>A0A5C3L2S6_COPMA</name>
<dbReference type="SUPFAM" id="SSF81383">
    <property type="entry name" value="F-box domain"/>
    <property type="match status" value="1"/>
</dbReference>
<dbReference type="Gene3D" id="1.20.1280.50">
    <property type="match status" value="1"/>
</dbReference>
<feature type="region of interest" description="Disordered" evidence="1">
    <location>
        <begin position="696"/>
        <end position="756"/>
    </location>
</feature>
<dbReference type="AlphaFoldDB" id="A0A5C3L2S6"/>
<dbReference type="OrthoDB" id="3256413at2759"/>
<dbReference type="InterPro" id="IPR001810">
    <property type="entry name" value="F-box_dom"/>
</dbReference>
<feature type="compositionally biased region" description="Low complexity" evidence="1">
    <location>
        <begin position="698"/>
        <end position="741"/>
    </location>
</feature>
<dbReference type="Pfam" id="PF12937">
    <property type="entry name" value="F-box-like"/>
    <property type="match status" value="1"/>
</dbReference>
<sequence length="864" mass="96665">MKTTLATDFHDYMMVRLNRSGQTDTIPSLPTELICNILSYLGCIDLLRCQLVCKVFRKLIVETSRLSYTIELYKHRMVTVVPQSDHSTYASRLAMLKDRERNWRMLNWRHRCSVDLPPTGSLYEFVGGVYANGKEGANRVTASISFLELPSLGIPSREKDGAMLSELQSWVHIMPEYNIIDFTMDPVQDLLVLVVVAPLDSPYFYDLHVRSIKTNQPHPKAPRSIFPCLLKPSNHPQPVEVVTAVRVQVCGDLVALLIKEVFDNSGGYLEIWNWEHGPSNSCKMPRTNGIDDFTFLTHEVCLIVRPSGRFEVYDFLDPKLRCSEPIMRYAYAFPPLNHGYTYWYISLSSNPTPGYVPSAHEQNNMDNFLNGHQQIHYPDPKERVHACCLYVFNPQDPVLQAVSSFVFFVKIDTLLNPPFNWFDPTSRLDDDPTTPYFHSSIFKEEMARISAFPPHTRPELAPIDLTISNLPSVSATVLPSLSPSSPSSSSSSSSSSSASTPTPQEQQDSTLSPQSSPFLSSSSLLQPQSQSQSQPQHPNIVPIPASLLDSIQTFTPGQPGDGTIDPALCEPVAWDIWGPSNTRWFEESLSTDWQHAIYGMRAVESVETTRMAEERNFAIHEWPPSSRRGDDRESQSTEGMEDVEDEVQPRGHRSSGSGEIHVHADADAGVKVDVGVDVDLDVDVDVDVDVEGVDEFEASSSHSSSPSHGASSSSSSSSQPHQPQAQPQPQNQAQGPPAIQPHNPFHVPQPDDDASRREKRFLRMRDFSPYALTRAARSEALSHPVLHGKGKCRGVWRTPKVVREASRVCVNGVFKEDIMSSLPYVETVTDETFDVTDVMMDDCRLLLLKRGNHGRIKSMEVLMM</sequence>
<feature type="region of interest" description="Disordered" evidence="1">
    <location>
        <begin position="478"/>
        <end position="542"/>
    </location>
</feature>
<protein>
    <recommendedName>
        <fullName evidence="2">F-box domain-containing protein</fullName>
    </recommendedName>
</protein>
<evidence type="ECO:0000313" key="3">
    <source>
        <dbReference type="EMBL" id="TFK22468.1"/>
    </source>
</evidence>
<keyword evidence="4" id="KW-1185">Reference proteome</keyword>
<dbReference type="Proteomes" id="UP000307440">
    <property type="component" value="Unassembled WGS sequence"/>
</dbReference>
<dbReference type="SMART" id="SM00256">
    <property type="entry name" value="FBOX"/>
    <property type="match status" value="1"/>
</dbReference>
<evidence type="ECO:0000313" key="4">
    <source>
        <dbReference type="Proteomes" id="UP000307440"/>
    </source>
</evidence>
<feature type="domain" description="F-box" evidence="2">
    <location>
        <begin position="23"/>
        <end position="76"/>
    </location>
</feature>
<dbReference type="PROSITE" id="PS50181">
    <property type="entry name" value="FBOX"/>
    <property type="match status" value="1"/>
</dbReference>
<dbReference type="CDD" id="cd09917">
    <property type="entry name" value="F-box_SF"/>
    <property type="match status" value="1"/>
</dbReference>
<dbReference type="STRING" id="230819.A0A5C3L2S6"/>
<gene>
    <name evidence="3" type="ORF">FA15DRAFT_622483</name>
</gene>
<reference evidence="3 4" key="1">
    <citation type="journal article" date="2019" name="Nat. Ecol. Evol.">
        <title>Megaphylogeny resolves global patterns of mushroom evolution.</title>
        <authorList>
            <person name="Varga T."/>
            <person name="Krizsan K."/>
            <person name="Foldi C."/>
            <person name="Dima B."/>
            <person name="Sanchez-Garcia M."/>
            <person name="Sanchez-Ramirez S."/>
            <person name="Szollosi G.J."/>
            <person name="Szarkandi J.G."/>
            <person name="Papp V."/>
            <person name="Albert L."/>
            <person name="Andreopoulos W."/>
            <person name="Angelini C."/>
            <person name="Antonin V."/>
            <person name="Barry K.W."/>
            <person name="Bougher N.L."/>
            <person name="Buchanan P."/>
            <person name="Buyck B."/>
            <person name="Bense V."/>
            <person name="Catcheside P."/>
            <person name="Chovatia M."/>
            <person name="Cooper J."/>
            <person name="Damon W."/>
            <person name="Desjardin D."/>
            <person name="Finy P."/>
            <person name="Geml J."/>
            <person name="Haridas S."/>
            <person name="Hughes K."/>
            <person name="Justo A."/>
            <person name="Karasinski D."/>
            <person name="Kautmanova I."/>
            <person name="Kiss B."/>
            <person name="Kocsube S."/>
            <person name="Kotiranta H."/>
            <person name="LaButti K.M."/>
            <person name="Lechner B.E."/>
            <person name="Liimatainen K."/>
            <person name="Lipzen A."/>
            <person name="Lukacs Z."/>
            <person name="Mihaltcheva S."/>
            <person name="Morgado L.N."/>
            <person name="Niskanen T."/>
            <person name="Noordeloos M.E."/>
            <person name="Ohm R.A."/>
            <person name="Ortiz-Santana B."/>
            <person name="Ovrebo C."/>
            <person name="Racz N."/>
            <person name="Riley R."/>
            <person name="Savchenko A."/>
            <person name="Shiryaev A."/>
            <person name="Soop K."/>
            <person name="Spirin V."/>
            <person name="Szebenyi C."/>
            <person name="Tomsovsky M."/>
            <person name="Tulloss R.E."/>
            <person name="Uehling J."/>
            <person name="Grigoriev I.V."/>
            <person name="Vagvolgyi C."/>
            <person name="Papp T."/>
            <person name="Martin F.M."/>
            <person name="Miettinen O."/>
            <person name="Hibbett D.S."/>
            <person name="Nagy L.G."/>
        </authorList>
    </citation>
    <scope>NUCLEOTIDE SEQUENCE [LARGE SCALE GENOMIC DNA]</scope>
    <source>
        <strain evidence="3 4">CBS 121175</strain>
    </source>
</reference>
<accession>A0A5C3L2S6</accession>
<dbReference type="InterPro" id="IPR036047">
    <property type="entry name" value="F-box-like_dom_sf"/>
</dbReference>
<dbReference type="EMBL" id="ML210240">
    <property type="protein sequence ID" value="TFK22468.1"/>
    <property type="molecule type" value="Genomic_DNA"/>
</dbReference>
<feature type="compositionally biased region" description="Low complexity" evidence="1">
    <location>
        <begin position="478"/>
        <end position="503"/>
    </location>
</feature>
<organism evidence="3 4">
    <name type="scientific">Coprinopsis marcescibilis</name>
    <name type="common">Agaric fungus</name>
    <name type="synonym">Psathyrella marcescibilis</name>
    <dbReference type="NCBI Taxonomy" id="230819"/>
    <lineage>
        <taxon>Eukaryota</taxon>
        <taxon>Fungi</taxon>
        <taxon>Dikarya</taxon>
        <taxon>Basidiomycota</taxon>
        <taxon>Agaricomycotina</taxon>
        <taxon>Agaricomycetes</taxon>
        <taxon>Agaricomycetidae</taxon>
        <taxon>Agaricales</taxon>
        <taxon>Agaricineae</taxon>
        <taxon>Psathyrellaceae</taxon>
        <taxon>Coprinopsis</taxon>
    </lineage>
</organism>